<feature type="transmembrane region" description="Helical" evidence="1">
    <location>
        <begin position="131"/>
        <end position="154"/>
    </location>
</feature>
<dbReference type="PANTHER" id="PTHR35043:SF7">
    <property type="entry name" value="TRANSCRIPTION FACTOR DOMAIN-CONTAINING PROTEIN"/>
    <property type="match status" value="1"/>
</dbReference>
<gene>
    <name evidence="2" type="ORF">FIBSPDRAFT_931446</name>
</gene>
<keyword evidence="1" id="KW-0472">Membrane</keyword>
<dbReference type="OrthoDB" id="9451547at2759"/>
<name>A0A166KFK4_9AGAM</name>
<keyword evidence="1" id="KW-0812">Transmembrane</keyword>
<dbReference type="Proteomes" id="UP000076532">
    <property type="component" value="Unassembled WGS sequence"/>
</dbReference>
<accession>A0A166KFK4</accession>
<dbReference type="EMBL" id="KV417544">
    <property type="protein sequence ID" value="KZP21858.1"/>
    <property type="molecule type" value="Genomic_DNA"/>
</dbReference>
<evidence type="ECO:0000256" key="1">
    <source>
        <dbReference type="SAM" id="Phobius"/>
    </source>
</evidence>
<evidence type="ECO:0000313" key="2">
    <source>
        <dbReference type="EMBL" id="KZP21858.1"/>
    </source>
</evidence>
<reference evidence="2 3" key="1">
    <citation type="journal article" date="2016" name="Mol. Biol. Evol.">
        <title>Comparative Genomics of Early-Diverging Mushroom-Forming Fungi Provides Insights into the Origins of Lignocellulose Decay Capabilities.</title>
        <authorList>
            <person name="Nagy L.G."/>
            <person name="Riley R."/>
            <person name="Tritt A."/>
            <person name="Adam C."/>
            <person name="Daum C."/>
            <person name="Floudas D."/>
            <person name="Sun H."/>
            <person name="Yadav J.S."/>
            <person name="Pangilinan J."/>
            <person name="Larsson K.H."/>
            <person name="Matsuura K."/>
            <person name="Barry K."/>
            <person name="Labutti K."/>
            <person name="Kuo R."/>
            <person name="Ohm R.A."/>
            <person name="Bhattacharya S.S."/>
            <person name="Shirouzu T."/>
            <person name="Yoshinaga Y."/>
            <person name="Martin F.M."/>
            <person name="Grigoriev I.V."/>
            <person name="Hibbett D.S."/>
        </authorList>
    </citation>
    <scope>NUCLEOTIDE SEQUENCE [LARGE SCALE GENOMIC DNA]</scope>
    <source>
        <strain evidence="2 3">CBS 109695</strain>
    </source>
</reference>
<evidence type="ECO:0000313" key="3">
    <source>
        <dbReference type="Proteomes" id="UP000076532"/>
    </source>
</evidence>
<dbReference type="AlphaFoldDB" id="A0A166KFK4"/>
<keyword evidence="3" id="KW-1185">Reference proteome</keyword>
<proteinExistence type="predicted"/>
<protein>
    <submittedName>
        <fullName evidence="2">Uncharacterized protein</fullName>
    </submittedName>
</protein>
<sequence length="501" mass="54556">MCPKRHSSVTSVTHKVNFTSSQWHAIFDHLVVALSPPCPTTLLLVTTPSRVQYFSVLDSPSRTSTSQSANCGMLGDNQRSAPNVWYCLGGVVAKIGKSSMPSRPQGLANALPNTSSTGACLAIHVACMDDIVVCCLAPFLGCVWLGVLLIRFAGWPAMGGATPWNVLRQLRIMRVLALYSHALEEPSIVFAVVLLAPEWILAWAVRQALCARALCKKLEVARRQAMGKRLGRDEGQCEECGERRCRCNLDTAAQRVGKGDEGWTTAHAFLVIMGGFQFCNTHGPIHPLSPASVVELVRRGHLVPPTADELSNQSKGDALSKGAAIIQASWFVMQCIARRVEGLPVTSLEAMTLAYTVMAVAVCIAWWDKPFNVSCAIRVPDEEVQPKEEAIKYSSGTLWHTLAWEQISAYVTGGQDAYVELRKRKGVPTFWAGGHDHHHALIANIISLLAGMVFGADRESSEVEKSGEKKSGGHCGEPLQYIAFQAESQIVLRAWGDMLKL</sequence>
<dbReference type="PANTHER" id="PTHR35043">
    <property type="entry name" value="TRANSCRIPTION FACTOR DOMAIN-CONTAINING PROTEIN"/>
    <property type="match status" value="1"/>
</dbReference>
<organism evidence="2 3">
    <name type="scientific">Athelia psychrophila</name>
    <dbReference type="NCBI Taxonomy" id="1759441"/>
    <lineage>
        <taxon>Eukaryota</taxon>
        <taxon>Fungi</taxon>
        <taxon>Dikarya</taxon>
        <taxon>Basidiomycota</taxon>
        <taxon>Agaricomycotina</taxon>
        <taxon>Agaricomycetes</taxon>
        <taxon>Agaricomycetidae</taxon>
        <taxon>Atheliales</taxon>
        <taxon>Atheliaceae</taxon>
        <taxon>Athelia</taxon>
    </lineage>
</organism>
<keyword evidence="1" id="KW-1133">Transmembrane helix</keyword>